<dbReference type="Proteomes" id="UP000823388">
    <property type="component" value="Chromosome 1K"/>
</dbReference>
<gene>
    <name evidence="2" type="ORF">PVAP13_1KG359177</name>
</gene>
<dbReference type="EMBL" id="CM029037">
    <property type="protein sequence ID" value="KAG2655762.1"/>
    <property type="molecule type" value="Genomic_DNA"/>
</dbReference>
<dbReference type="PROSITE" id="PS51257">
    <property type="entry name" value="PROKAR_LIPOPROTEIN"/>
    <property type="match status" value="1"/>
</dbReference>
<reference evidence="2" key="1">
    <citation type="submission" date="2020-05" db="EMBL/GenBank/DDBJ databases">
        <title>WGS assembly of Panicum virgatum.</title>
        <authorList>
            <person name="Lovell J.T."/>
            <person name="Jenkins J."/>
            <person name="Shu S."/>
            <person name="Juenger T.E."/>
            <person name="Schmutz J."/>
        </authorList>
    </citation>
    <scope>NUCLEOTIDE SEQUENCE</scope>
    <source>
        <strain evidence="2">AP13</strain>
    </source>
</reference>
<accession>A0A8T0X2H2</accession>
<keyword evidence="3" id="KW-1185">Reference proteome</keyword>
<sequence>MEKWTAPHLAPLCTAAVACDAFILHPVGPGRRRRLDPVPTPLRPRRRRCPDAATDATASHPPTRLPTPLQVSPRSGLLPLPLHRIAGDLRPYSPGLRATPLKMRSDGFLEESGKTRRLRKSLEEMADVRSKDLLKECGLPVIALALEAAPEDSSDNRWFWVEVKQLSKCLVLDLDAGLEHALLF</sequence>
<organism evidence="2 3">
    <name type="scientific">Panicum virgatum</name>
    <name type="common">Blackwell switchgrass</name>
    <dbReference type="NCBI Taxonomy" id="38727"/>
    <lineage>
        <taxon>Eukaryota</taxon>
        <taxon>Viridiplantae</taxon>
        <taxon>Streptophyta</taxon>
        <taxon>Embryophyta</taxon>
        <taxon>Tracheophyta</taxon>
        <taxon>Spermatophyta</taxon>
        <taxon>Magnoliopsida</taxon>
        <taxon>Liliopsida</taxon>
        <taxon>Poales</taxon>
        <taxon>Poaceae</taxon>
        <taxon>PACMAD clade</taxon>
        <taxon>Panicoideae</taxon>
        <taxon>Panicodae</taxon>
        <taxon>Paniceae</taxon>
        <taxon>Panicinae</taxon>
        <taxon>Panicum</taxon>
        <taxon>Panicum sect. Hiantes</taxon>
    </lineage>
</organism>
<protein>
    <submittedName>
        <fullName evidence="2">Uncharacterized protein</fullName>
    </submittedName>
</protein>
<evidence type="ECO:0000313" key="3">
    <source>
        <dbReference type="Proteomes" id="UP000823388"/>
    </source>
</evidence>
<evidence type="ECO:0000313" key="2">
    <source>
        <dbReference type="EMBL" id="KAG2655762.1"/>
    </source>
</evidence>
<feature type="region of interest" description="Disordered" evidence="1">
    <location>
        <begin position="30"/>
        <end position="72"/>
    </location>
</feature>
<comment type="caution">
    <text evidence="2">The sequence shown here is derived from an EMBL/GenBank/DDBJ whole genome shotgun (WGS) entry which is preliminary data.</text>
</comment>
<dbReference type="EMBL" id="CM029037">
    <property type="protein sequence ID" value="KAG2655763.1"/>
    <property type="molecule type" value="Genomic_DNA"/>
</dbReference>
<dbReference type="AlphaFoldDB" id="A0A8T0X2H2"/>
<proteinExistence type="predicted"/>
<name>A0A8T0X2H2_PANVG</name>
<evidence type="ECO:0000256" key="1">
    <source>
        <dbReference type="SAM" id="MobiDB-lite"/>
    </source>
</evidence>